<gene>
    <name evidence="1" type="ORF">FGO68_gene409</name>
</gene>
<dbReference type="Proteomes" id="UP000785679">
    <property type="component" value="Unassembled WGS sequence"/>
</dbReference>
<dbReference type="AlphaFoldDB" id="A0A8J8NIQ8"/>
<comment type="caution">
    <text evidence="1">The sequence shown here is derived from an EMBL/GenBank/DDBJ whole genome shotgun (WGS) entry which is preliminary data.</text>
</comment>
<keyword evidence="2" id="KW-1185">Reference proteome</keyword>
<accession>A0A8J8NIQ8</accession>
<organism evidence="1 2">
    <name type="scientific">Halteria grandinella</name>
    <dbReference type="NCBI Taxonomy" id="5974"/>
    <lineage>
        <taxon>Eukaryota</taxon>
        <taxon>Sar</taxon>
        <taxon>Alveolata</taxon>
        <taxon>Ciliophora</taxon>
        <taxon>Intramacronucleata</taxon>
        <taxon>Spirotrichea</taxon>
        <taxon>Stichotrichia</taxon>
        <taxon>Sporadotrichida</taxon>
        <taxon>Halteriidae</taxon>
        <taxon>Halteria</taxon>
    </lineage>
</organism>
<dbReference type="EMBL" id="RRYP01016121">
    <property type="protein sequence ID" value="TNV75210.1"/>
    <property type="molecule type" value="Genomic_DNA"/>
</dbReference>
<reference evidence="1" key="1">
    <citation type="submission" date="2019-06" db="EMBL/GenBank/DDBJ databases">
        <authorList>
            <person name="Zheng W."/>
        </authorList>
    </citation>
    <scope>NUCLEOTIDE SEQUENCE</scope>
    <source>
        <strain evidence="1">QDHG01</strain>
    </source>
</reference>
<name>A0A8J8NIQ8_HALGN</name>
<sequence length="135" mass="15270">MSNQASIYYKPQLQNEMHHDYCKNDVYQRADSKQSGLLSSLLIPAQMRRLQSSASIITQARSISNGEASVADSFVLPIFHLSVNLDDALHHLVVELCLKLRTHFFRMLIVVLQQQISSQVAVGWARGKLLRALHL</sequence>
<evidence type="ECO:0000313" key="2">
    <source>
        <dbReference type="Proteomes" id="UP000785679"/>
    </source>
</evidence>
<evidence type="ECO:0000313" key="1">
    <source>
        <dbReference type="EMBL" id="TNV75210.1"/>
    </source>
</evidence>
<protein>
    <submittedName>
        <fullName evidence="1">Uncharacterized protein</fullName>
    </submittedName>
</protein>
<proteinExistence type="predicted"/>